<sequence length="401" mass="44053">MSSAVPFYDYVIFLGLTALSLGTGLYLSLRRNGRASTRDEAFLGSRTLHAIPLALSMVASSVSAVGMIGFVAYYYQYGFHTLWCIPTFIPGGLLVSYLILPVLYELKVVPYYINKSASSIEGFRGLFLAGLISASISSSSRLTQLGLDHSQESSSSPFSSLGPTGSGYNGINDGTFFFQGTAVAALGIFVLQIWQTTGRFFSRITPARMTYSLDRCPGNYTLHEEALPGNHENVNALLLYRLSPYWCSLITACLTVLLGLSFSLLFASSDDDISVAARLSSPLVFKLWRRFGLLRRITNAELSQPQSFHQPSTSQCLAWEAEEEEMTEDVAKRGEASKTVGRSGPLEIQPLRMEDEDNVTTLRAINGDIRLQPMLSCCLEDETPVEEEKATINCQEILTVT</sequence>
<accession>A0ACB7T3H6</accession>
<evidence type="ECO:0000313" key="1">
    <source>
        <dbReference type="EMBL" id="KAH6940709.1"/>
    </source>
</evidence>
<organism evidence="1 2">
    <name type="scientific">Hyalomma asiaticum</name>
    <name type="common">Tick</name>
    <dbReference type="NCBI Taxonomy" id="266040"/>
    <lineage>
        <taxon>Eukaryota</taxon>
        <taxon>Metazoa</taxon>
        <taxon>Ecdysozoa</taxon>
        <taxon>Arthropoda</taxon>
        <taxon>Chelicerata</taxon>
        <taxon>Arachnida</taxon>
        <taxon>Acari</taxon>
        <taxon>Parasitiformes</taxon>
        <taxon>Ixodida</taxon>
        <taxon>Ixodoidea</taxon>
        <taxon>Ixodidae</taxon>
        <taxon>Hyalomminae</taxon>
        <taxon>Hyalomma</taxon>
    </lineage>
</organism>
<keyword evidence="2" id="KW-1185">Reference proteome</keyword>
<protein>
    <submittedName>
        <fullName evidence="1">Uncharacterized protein</fullName>
    </submittedName>
</protein>
<name>A0ACB7T3H6_HYAAI</name>
<proteinExistence type="predicted"/>
<comment type="caution">
    <text evidence="1">The sequence shown here is derived from an EMBL/GenBank/DDBJ whole genome shotgun (WGS) entry which is preliminary data.</text>
</comment>
<dbReference type="Proteomes" id="UP000821845">
    <property type="component" value="Chromosome 11"/>
</dbReference>
<dbReference type="EMBL" id="CM023491">
    <property type="protein sequence ID" value="KAH6940709.1"/>
    <property type="molecule type" value="Genomic_DNA"/>
</dbReference>
<gene>
    <name evidence="1" type="ORF">HPB50_005268</name>
</gene>
<reference evidence="1" key="1">
    <citation type="submission" date="2020-05" db="EMBL/GenBank/DDBJ databases">
        <title>Large-scale comparative analyses of tick genomes elucidate their genetic diversity and vector capacities.</title>
        <authorList>
            <person name="Jia N."/>
            <person name="Wang J."/>
            <person name="Shi W."/>
            <person name="Du L."/>
            <person name="Sun Y."/>
            <person name="Zhan W."/>
            <person name="Jiang J."/>
            <person name="Wang Q."/>
            <person name="Zhang B."/>
            <person name="Ji P."/>
            <person name="Sakyi L.B."/>
            <person name="Cui X."/>
            <person name="Yuan T."/>
            <person name="Jiang B."/>
            <person name="Yang W."/>
            <person name="Lam T.T.-Y."/>
            <person name="Chang Q."/>
            <person name="Ding S."/>
            <person name="Wang X."/>
            <person name="Zhu J."/>
            <person name="Ruan X."/>
            <person name="Zhao L."/>
            <person name="Wei J."/>
            <person name="Que T."/>
            <person name="Du C."/>
            <person name="Cheng J."/>
            <person name="Dai P."/>
            <person name="Han X."/>
            <person name="Huang E."/>
            <person name="Gao Y."/>
            <person name="Liu J."/>
            <person name="Shao H."/>
            <person name="Ye R."/>
            <person name="Li L."/>
            <person name="Wei W."/>
            <person name="Wang X."/>
            <person name="Wang C."/>
            <person name="Yang T."/>
            <person name="Huo Q."/>
            <person name="Li W."/>
            <person name="Guo W."/>
            <person name="Chen H."/>
            <person name="Zhou L."/>
            <person name="Ni X."/>
            <person name="Tian J."/>
            <person name="Zhou Y."/>
            <person name="Sheng Y."/>
            <person name="Liu T."/>
            <person name="Pan Y."/>
            <person name="Xia L."/>
            <person name="Li J."/>
            <person name="Zhao F."/>
            <person name="Cao W."/>
        </authorList>
    </citation>
    <scope>NUCLEOTIDE SEQUENCE</scope>
    <source>
        <strain evidence="1">Hyas-2018</strain>
    </source>
</reference>
<evidence type="ECO:0000313" key="2">
    <source>
        <dbReference type="Proteomes" id="UP000821845"/>
    </source>
</evidence>